<dbReference type="Proteomes" id="UP000215223">
    <property type="component" value="Unassembled WGS sequence"/>
</dbReference>
<protein>
    <recommendedName>
        <fullName evidence="1">DUF5753 domain-containing protein</fullName>
    </recommendedName>
</protein>
<dbReference type="Pfam" id="PF19054">
    <property type="entry name" value="DUF5753"/>
    <property type="match status" value="1"/>
</dbReference>
<accession>A0A229RUV2</accession>
<reference evidence="2 3" key="1">
    <citation type="submission" date="2017-07" db="EMBL/GenBank/DDBJ databases">
        <title>Amycolatopsis thailandensis Genome sequencing and assembly.</title>
        <authorList>
            <person name="Kaur N."/>
            <person name="Mayilraj S."/>
        </authorList>
    </citation>
    <scope>NUCLEOTIDE SEQUENCE [LARGE SCALE GENOMIC DNA]</scope>
    <source>
        <strain evidence="2 3">JCM 16380</strain>
    </source>
</reference>
<keyword evidence="3" id="KW-1185">Reference proteome</keyword>
<feature type="domain" description="DUF5753" evidence="1">
    <location>
        <begin position="17"/>
        <end position="213"/>
    </location>
</feature>
<evidence type="ECO:0000313" key="3">
    <source>
        <dbReference type="Proteomes" id="UP000215223"/>
    </source>
</evidence>
<name>A0A229RUV2_9PSEU</name>
<dbReference type="RefSeq" id="WP_093936966.1">
    <property type="nucleotide sequence ID" value="NZ_NMQT01000102.1"/>
</dbReference>
<proteinExistence type="predicted"/>
<organism evidence="2 3">
    <name type="scientific">Amycolatopsis thailandensis</name>
    <dbReference type="NCBI Taxonomy" id="589330"/>
    <lineage>
        <taxon>Bacteria</taxon>
        <taxon>Bacillati</taxon>
        <taxon>Actinomycetota</taxon>
        <taxon>Actinomycetes</taxon>
        <taxon>Pseudonocardiales</taxon>
        <taxon>Pseudonocardiaceae</taxon>
        <taxon>Amycolatopsis</taxon>
    </lineage>
</organism>
<evidence type="ECO:0000313" key="2">
    <source>
        <dbReference type="EMBL" id="OXM50305.1"/>
    </source>
</evidence>
<dbReference type="EMBL" id="NMQT01000102">
    <property type="protein sequence ID" value="OXM50305.1"/>
    <property type="molecule type" value="Genomic_DNA"/>
</dbReference>
<dbReference type="OrthoDB" id="4285266at2"/>
<comment type="caution">
    <text evidence="2">The sequence shown here is derived from an EMBL/GenBank/DDBJ whole genome shotgun (WGS) entry which is preliminary data.</text>
</comment>
<evidence type="ECO:0000259" key="1">
    <source>
        <dbReference type="Pfam" id="PF19054"/>
    </source>
</evidence>
<sequence>MDILDEVRAGAVALCRAVETAVSIRCFGGMELPDLLLDGVYADQLWSMRRVVRPLHAIAGAMLQSRRVAMLRRDSPIEMSFVVNEHALTVLEHGRGDPATAAVQLQYLLDHTDERTRPLRVLPIDVGLVLPPDPEVTLEPGFVMVPDVTPGPAFTIVTGADGRVTVFADAPTPSGLRIVSDHLGDDRAVGFHTRRFSDLSDASLDHDSSRARIGDAIRRCEELAAVADGRSEP</sequence>
<dbReference type="AlphaFoldDB" id="A0A229RUV2"/>
<gene>
    <name evidence="2" type="ORF">CFP71_28145</name>
</gene>
<dbReference type="InterPro" id="IPR043917">
    <property type="entry name" value="DUF5753"/>
</dbReference>